<accession>Z9JNW0</accession>
<gene>
    <name evidence="1" type="ORF">AF72_00620</name>
</gene>
<dbReference type="Proteomes" id="UP000020406">
    <property type="component" value="Unassembled WGS sequence"/>
</dbReference>
<dbReference type="AlphaFoldDB" id="Z9JNW0"/>
<reference evidence="1 2" key="1">
    <citation type="journal article" date="2014" name="Genome Announc.">
        <title>Draft Genome Sequence of Xylella fastidiosa Pear Leaf Scorch Strain in Taiwan.</title>
        <authorList>
            <person name="Su C.C."/>
            <person name="Deng W.L."/>
            <person name="Jan F.J."/>
            <person name="Chang C.J."/>
            <person name="Huang H."/>
            <person name="Chen J."/>
        </authorList>
    </citation>
    <scope>NUCLEOTIDE SEQUENCE [LARGE SCALE GENOMIC DNA]</scope>
    <source>
        <strain evidence="1 2">PLS229</strain>
    </source>
</reference>
<sequence>MSGCALQGITTVQPWPDALLRVVVTAIPGGT</sequence>
<comment type="caution">
    <text evidence="1">The sequence shown here is derived from an EMBL/GenBank/DDBJ whole genome shotgun (WGS) entry which is preliminary data.</text>
</comment>
<evidence type="ECO:0000313" key="2">
    <source>
        <dbReference type="Proteomes" id="UP000020406"/>
    </source>
</evidence>
<proteinExistence type="predicted"/>
<organism evidence="1 2">
    <name type="scientific">Xylella taiwanensis</name>
    <dbReference type="NCBI Taxonomy" id="1444770"/>
    <lineage>
        <taxon>Bacteria</taxon>
        <taxon>Pseudomonadati</taxon>
        <taxon>Pseudomonadota</taxon>
        <taxon>Gammaproteobacteria</taxon>
        <taxon>Lysobacterales</taxon>
        <taxon>Lysobacteraceae</taxon>
        <taxon>Xylella</taxon>
    </lineage>
</organism>
<protein>
    <submittedName>
        <fullName evidence="1">Uncharacterized protein</fullName>
    </submittedName>
</protein>
<dbReference type="PATRIC" id="fig|1444770.3.peg.137"/>
<name>Z9JNW0_9GAMM</name>
<dbReference type="EMBL" id="JDSQ01000001">
    <property type="protein sequence ID" value="EWS79442.1"/>
    <property type="molecule type" value="Genomic_DNA"/>
</dbReference>
<evidence type="ECO:0000313" key="1">
    <source>
        <dbReference type="EMBL" id="EWS79442.1"/>
    </source>
</evidence>
<dbReference type="STRING" id="1444770.AF72_00620"/>